<proteinExistence type="predicted"/>
<dbReference type="AlphaFoldDB" id="A0A0E9SA13"/>
<dbReference type="EMBL" id="GBXM01071234">
    <property type="protein sequence ID" value="JAH37343.1"/>
    <property type="molecule type" value="Transcribed_RNA"/>
</dbReference>
<name>A0A0E9SA13_ANGAN</name>
<evidence type="ECO:0000313" key="1">
    <source>
        <dbReference type="EMBL" id="JAH37343.1"/>
    </source>
</evidence>
<reference evidence="1" key="2">
    <citation type="journal article" date="2015" name="Fish Shellfish Immunol.">
        <title>Early steps in the European eel (Anguilla anguilla)-Vibrio vulnificus interaction in the gills: Role of the RtxA13 toxin.</title>
        <authorList>
            <person name="Callol A."/>
            <person name="Pajuelo D."/>
            <person name="Ebbesson L."/>
            <person name="Teles M."/>
            <person name="MacKenzie S."/>
            <person name="Amaro C."/>
        </authorList>
    </citation>
    <scope>NUCLEOTIDE SEQUENCE</scope>
</reference>
<organism evidence="1">
    <name type="scientific">Anguilla anguilla</name>
    <name type="common">European freshwater eel</name>
    <name type="synonym">Muraena anguilla</name>
    <dbReference type="NCBI Taxonomy" id="7936"/>
    <lineage>
        <taxon>Eukaryota</taxon>
        <taxon>Metazoa</taxon>
        <taxon>Chordata</taxon>
        <taxon>Craniata</taxon>
        <taxon>Vertebrata</taxon>
        <taxon>Euteleostomi</taxon>
        <taxon>Actinopterygii</taxon>
        <taxon>Neopterygii</taxon>
        <taxon>Teleostei</taxon>
        <taxon>Anguilliformes</taxon>
        <taxon>Anguillidae</taxon>
        <taxon>Anguilla</taxon>
    </lineage>
</organism>
<accession>A0A0E9SA13</accession>
<protein>
    <submittedName>
        <fullName evidence="1">Uncharacterized protein</fullName>
    </submittedName>
</protein>
<reference evidence="1" key="1">
    <citation type="submission" date="2014-11" db="EMBL/GenBank/DDBJ databases">
        <authorList>
            <person name="Amaro Gonzalez C."/>
        </authorList>
    </citation>
    <scope>NUCLEOTIDE SEQUENCE</scope>
</reference>
<sequence>MRLNDLPISRFSDCNNINELKNNEREKLLLTSQAYQNAVFGFNGENEK</sequence>